<dbReference type="InterPro" id="IPR000866">
    <property type="entry name" value="AhpC/TSA"/>
</dbReference>
<evidence type="ECO:0000259" key="1">
    <source>
        <dbReference type="PROSITE" id="PS51352"/>
    </source>
</evidence>
<dbReference type="SUPFAM" id="SSF52833">
    <property type="entry name" value="Thioredoxin-like"/>
    <property type="match status" value="1"/>
</dbReference>
<proteinExistence type="predicted"/>
<organism evidence="2 3">
    <name type="scientific">Ideonella dechloratans</name>
    <dbReference type="NCBI Taxonomy" id="36863"/>
    <lineage>
        <taxon>Bacteria</taxon>
        <taxon>Pseudomonadati</taxon>
        <taxon>Pseudomonadota</taxon>
        <taxon>Betaproteobacteria</taxon>
        <taxon>Burkholderiales</taxon>
        <taxon>Sphaerotilaceae</taxon>
        <taxon>Ideonella</taxon>
    </lineage>
</organism>
<dbReference type="GO" id="GO:0016491">
    <property type="term" value="F:oxidoreductase activity"/>
    <property type="evidence" value="ECO:0007669"/>
    <property type="project" value="InterPro"/>
</dbReference>
<dbReference type="InterPro" id="IPR050553">
    <property type="entry name" value="Thioredoxin_ResA/DsbE_sf"/>
</dbReference>
<dbReference type="OrthoDB" id="9811352at2"/>
<dbReference type="Proteomes" id="UP000430120">
    <property type="component" value="Unassembled WGS sequence"/>
</dbReference>
<dbReference type="PANTHER" id="PTHR42852">
    <property type="entry name" value="THIOL:DISULFIDE INTERCHANGE PROTEIN DSBE"/>
    <property type="match status" value="1"/>
</dbReference>
<dbReference type="CDD" id="cd02966">
    <property type="entry name" value="TlpA_like_family"/>
    <property type="match status" value="1"/>
</dbReference>
<dbReference type="EMBL" id="VZPB01000023">
    <property type="protein sequence ID" value="KAB0581804.1"/>
    <property type="molecule type" value="Genomic_DNA"/>
</dbReference>
<dbReference type="InterPro" id="IPR036249">
    <property type="entry name" value="Thioredoxin-like_sf"/>
</dbReference>
<comment type="caution">
    <text evidence="2">The sequence shown here is derived from an EMBL/GenBank/DDBJ whole genome shotgun (WGS) entry which is preliminary data.</text>
</comment>
<sequence length="191" mass="20200">MDDRTRPVDGPEGGAVLGAVGDVPDAARRRWLLSALAGASAPVWAQGAGPAAPVPTLGSVLPLTEVPLLDGGVFRPADAEGKVVVLYYWASWCPFCAQQTPWMEKLWQAQRQRGLVVLGLSIDTQAADAIAYRARKGYTFPCGLLAGEVARALPKPKGLPVTIARGRDGRVAAAETGQLFPEDVEALARFL</sequence>
<dbReference type="PROSITE" id="PS51352">
    <property type="entry name" value="THIOREDOXIN_2"/>
    <property type="match status" value="1"/>
</dbReference>
<keyword evidence="3" id="KW-1185">Reference proteome</keyword>
<dbReference type="GO" id="GO:0016209">
    <property type="term" value="F:antioxidant activity"/>
    <property type="evidence" value="ECO:0007669"/>
    <property type="project" value="InterPro"/>
</dbReference>
<protein>
    <submittedName>
        <fullName evidence="2">TlpA family protein disulfide reductase</fullName>
    </submittedName>
</protein>
<dbReference type="PANTHER" id="PTHR42852:SF17">
    <property type="entry name" value="THIOREDOXIN-LIKE PROTEIN HI_1115"/>
    <property type="match status" value="1"/>
</dbReference>
<accession>A0A643FE20</accession>
<reference evidence="2 3" key="1">
    <citation type="submission" date="2019-09" db="EMBL/GenBank/DDBJ databases">
        <title>Draft genome sequences of 48 bacterial type strains from the CCUG.</title>
        <authorList>
            <person name="Tunovic T."/>
            <person name="Pineiro-Iglesias B."/>
            <person name="Unosson C."/>
            <person name="Inganas E."/>
            <person name="Ohlen M."/>
            <person name="Cardew S."/>
            <person name="Jensie-Markopoulos S."/>
            <person name="Salva-Serra F."/>
            <person name="Jaen-Luchoro D."/>
            <person name="Karlsson R."/>
            <person name="Svensson-Stadler L."/>
            <person name="Chun J."/>
            <person name="Moore E."/>
        </authorList>
    </citation>
    <scope>NUCLEOTIDE SEQUENCE [LARGE SCALE GENOMIC DNA]</scope>
    <source>
        <strain evidence="2 3">CCUG 30977</strain>
    </source>
</reference>
<gene>
    <name evidence="2" type="ORF">F7Q92_11160</name>
</gene>
<evidence type="ECO:0000313" key="3">
    <source>
        <dbReference type="Proteomes" id="UP000430120"/>
    </source>
</evidence>
<dbReference type="Pfam" id="PF00578">
    <property type="entry name" value="AhpC-TSA"/>
    <property type="match status" value="1"/>
</dbReference>
<name>A0A643FE20_IDEDE</name>
<evidence type="ECO:0000313" key="2">
    <source>
        <dbReference type="EMBL" id="KAB0581804.1"/>
    </source>
</evidence>
<dbReference type="Gene3D" id="3.40.30.10">
    <property type="entry name" value="Glutaredoxin"/>
    <property type="match status" value="1"/>
</dbReference>
<feature type="domain" description="Thioredoxin" evidence="1">
    <location>
        <begin position="55"/>
        <end position="191"/>
    </location>
</feature>
<dbReference type="InterPro" id="IPR013766">
    <property type="entry name" value="Thioredoxin_domain"/>
</dbReference>
<dbReference type="AlphaFoldDB" id="A0A643FE20"/>